<keyword evidence="3" id="KW-1185">Reference proteome</keyword>
<accession>A0A4U5JMI3</accession>
<dbReference type="InterPro" id="IPR016047">
    <property type="entry name" value="M23ase_b-sheet_dom"/>
</dbReference>
<reference evidence="2 3" key="1">
    <citation type="submission" date="2019-04" db="EMBL/GenBank/DDBJ databases">
        <title>Reference strain of H23.</title>
        <authorList>
            <person name="Luo X."/>
        </authorList>
    </citation>
    <scope>NUCLEOTIDE SEQUENCE [LARGE SCALE GENOMIC DNA]</scope>
    <source>
        <strain evidence="2 3">H23</strain>
    </source>
</reference>
<dbReference type="InterPro" id="IPR050570">
    <property type="entry name" value="Cell_wall_metabolism_enzyme"/>
</dbReference>
<feature type="domain" description="M23ase beta-sheet core" evidence="1">
    <location>
        <begin position="238"/>
        <end position="338"/>
    </location>
</feature>
<dbReference type="Proteomes" id="UP000308707">
    <property type="component" value="Unassembled WGS sequence"/>
</dbReference>
<organism evidence="2 3">
    <name type="scientific">Luteimonas gilva</name>
    <dbReference type="NCBI Taxonomy" id="2572684"/>
    <lineage>
        <taxon>Bacteria</taxon>
        <taxon>Pseudomonadati</taxon>
        <taxon>Pseudomonadota</taxon>
        <taxon>Gammaproteobacteria</taxon>
        <taxon>Lysobacterales</taxon>
        <taxon>Lysobacteraceae</taxon>
        <taxon>Luteimonas</taxon>
    </lineage>
</organism>
<evidence type="ECO:0000259" key="1">
    <source>
        <dbReference type="Pfam" id="PF01551"/>
    </source>
</evidence>
<dbReference type="Pfam" id="PF01551">
    <property type="entry name" value="Peptidase_M23"/>
    <property type="match status" value="1"/>
</dbReference>
<dbReference type="SUPFAM" id="SSF51261">
    <property type="entry name" value="Duplicated hybrid motif"/>
    <property type="match status" value="1"/>
</dbReference>
<name>A0A4U5JMI3_9GAMM</name>
<dbReference type="InterPro" id="IPR011055">
    <property type="entry name" value="Dup_hybrid_motif"/>
</dbReference>
<protein>
    <submittedName>
        <fullName evidence="2">DUF3426 domain-containing protein</fullName>
    </submittedName>
</protein>
<dbReference type="PANTHER" id="PTHR21666">
    <property type="entry name" value="PEPTIDASE-RELATED"/>
    <property type="match status" value="1"/>
</dbReference>
<evidence type="ECO:0000313" key="2">
    <source>
        <dbReference type="EMBL" id="TKR30872.1"/>
    </source>
</evidence>
<comment type="caution">
    <text evidence="2">The sequence shown here is derived from an EMBL/GenBank/DDBJ whole genome shotgun (WGS) entry which is preliminary data.</text>
</comment>
<dbReference type="GO" id="GO:0004222">
    <property type="term" value="F:metalloendopeptidase activity"/>
    <property type="evidence" value="ECO:0007669"/>
    <property type="project" value="TreeGrafter"/>
</dbReference>
<sequence length="380" mass="41518">MKRQDLAFRRPPRRIATAAVALLFWLGSTSVAGAAGLIVNALPARPLVETGRGAQSLNFDLIFENRGDQPLELIKLEATLFDRHGRFLGQRRLDGNGDTTTMSAATVPNRALPARGKLVVFNPFQQFPTDLFLGDIRYDATFAEPADHSRTQTASLRVAPRAYAPSTKLSLPLAGPVFVHDGHDLYGHHRRLDITGGMTTHFGIRSNFMRYAHDFCIVDEQGHLYRGDGSRPEDWFGYGKPVLATGDGVVVETHDGMPDNRKGGPPPFDEAAIMKNLKLFLGNYAIVDHRNGEFSLFAHMKQGSVKVAPGQRVKRGETIGAMGMSGDAFLVHLHYQLQGSAGFDEGLPAYFEKVRFATGDGWSAPSISPVDSGDLVMTAE</sequence>
<proteinExistence type="predicted"/>
<dbReference type="CDD" id="cd12797">
    <property type="entry name" value="M23_peptidase"/>
    <property type="match status" value="1"/>
</dbReference>
<evidence type="ECO:0000313" key="3">
    <source>
        <dbReference type="Proteomes" id="UP000308707"/>
    </source>
</evidence>
<gene>
    <name evidence="2" type="ORF">FCE95_12325</name>
</gene>
<dbReference type="EMBL" id="SZUA01000002">
    <property type="protein sequence ID" value="TKR30872.1"/>
    <property type="molecule type" value="Genomic_DNA"/>
</dbReference>
<dbReference type="OrthoDB" id="5489603at2"/>
<dbReference type="Gene3D" id="2.70.70.10">
    <property type="entry name" value="Glucose Permease (Domain IIA)"/>
    <property type="match status" value="1"/>
</dbReference>
<dbReference type="PANTHER" id="PTHR21666:SF270">
    <property type="entry name" value="MUREIN HYDROLASE ACTIVATOR ENVC"/>
    <property type="match status" value="1"/>
</dbReference>
<dbReference type="AlphaFoldDB" id="A0A4U5JMI3"/>